<dbReference type="Proteomes" id="UP000248214">
    <property type="component" value="Unassembled WGS sequence"/>
</dbReference>
<dbReference type="RefSeq" id="WP_110611085.1">
    <property type="nucleotide sequence ID" value="NZ_PDOD01000004.1"/>
</dbReference>
<organism evidence="4 5">
    <name type="scientific">Salipaludibacillus keqinensis</name>
    <dbReference type="NCBI Taxonomy" id="2045207"/>
    <lineage>
        <taxon>Bacteria</taxon>
        <taxon>Bacillati</taxon>
        <taxon>Bacillota</taxon>
        <taxon>Bacilli</taxon>
        <taxon>Bacillales</taxon>
        <taxon>Bacillaceae</taxon>
    </lineage>
</organism>
<dbReference type="PANTHER" id="PTHR43333:SF1">
    <property type="entry name" value="D-ISOMER SPECIFIC 2-HYDROXYACID DEHYDROGENASE NAD-BINDING DOMAIN-CONTAINING PROTEIN"/>
    <property type="match status" value="1"/>
</dbReference>
<dbReference type="PROSITE" id="PS00671">
    <property type="entry name" value="D_2_HYDROXYACID_DH_3"/>
    <property type="match status" value="1"/>
</dbReference>
<evidence type="ECO:0000256" key="1">
    <source>
        <dbReference type="ARBA" id="ARBA00023002"/>
    </source>
</evidence>
<evidence type="ECO:0000256" key="2">
    <source>
        <dbReference type="ARBA" id="ARBA00023027"/>
    </source>
</evidence>
<dbReference type="SUPFAM" id="SSF51735">
    <property type="entry name" value="NAD(P)-binding Rossmann-fold domains"/>
    <property type="match status" value="1"/>
</dbReference>
<dbReference type="SUPFAM" id="SSF52283">
    <property type="entry name" value="Formate/glycerate dehydrogenase catalytic domain-like"/>
    <property type="match status" value="1"/>
</dbReference>
<evidence type="ECO:0000313" key="5">
    <source>
        <dbReference type="Proteomes" id="UP000248214"/>
    </source>
</evidence>
<dbReference type="Gene3D" id="3.40.50.720">
    <property type="entry name" value="NAD(P)-binding Rossmann-like Domain"/>
    <property type="match status" value="2"/>
</dbReference>
<accession>A0A323TE63</accession>
<dbReference type="GO" id="GO:0051287">
    <property type="term" value="F:NAD binding"/>
    <property type="evidence" value="ECO:0007669"/>
    <property type="project" value="InterPro"/>
</dbReference>
<reference evidence="4 5" key="1">
    <citation type="submission" date="2017-10" db="EMBL/GenBank/DDBJ databases">
        <title>Bacillus sp. nov., a halophilic bacterium isolated from a Keqin Lake.</title>
        <authorList>
            <person name="Wang H."/>
        </authorList>
    </citation>
    <scope>NUCLEOTIDE SEQUENCE [LARGE SCALE GENOMIC DNA]</scope>
    <source>
        <strain evidence="4 5">KQ-12</strain>
    </source>
</reference>
<comment type="caution">
    <text evidence="4">The sequence shown here is derived from an EMBL/GenBank/DDBJ whole genome shotgun (WGS) entry which is preliminary data.</text>
</comment>
<dbReference type="InterPro" id="IPR006140">
    <property type="entry name" value="D-isomer_DH_NAD-bd"/>
</dbReference>
<keyword evidence="5" id="KW-1185">Reference proteome</keyword>
<dbReference type="GO" id="GO:0016616">
    <property type="term" value="F:oxidoreductase activity, acting on the CH-OH group of donors, NAD or NADP as acceptor"/>
    <property type="evidence" value="ECO:0007669"/>
    <property type="project" value="InterPro"/>
</dbReference>
<dbReference type="EMBL" id="PDOD01000004">
    <property type="protein sequence ID" value="PYZ92434.1"/>
    <property type="molecule type" value="Genomic_DNA"/>
</dbReference>
<keyword evidence="2" id="KW-0520">NAD</keyword>
<name>A0A323TE63_9BACI</name>
<dbReference type="CDD" id="cd05300">
    <property type="entry name" value="2-Hacid_dh_1"/>
    <property type="match status" value="1"/>
</dbReference>
<dbReference type="Pfam" id="PF02826">
    <property type="entry name" value="2-Hacid_dh_C"/>
    <property type="match status" value="1"/>
</dbReference>
<keyword evidence="1" id="KW-0560">Oxidoreductase</keyword>
<dbReference type="PANTHER" id="PTHR43333">
    <property type="entry name" value="2-HACID_DH_C DOMAIN-CONTAINING PROTEIN"/>
    <property type="match status" value="1"/>
</dbReference>
<dbReference type="OrthoDB" id="9805416at2"/>
<feature type="domain" description="D-isomer specific 2-hydroxyacid dehydrogenase NAD-binding" evidence="3">
    <location>
        <begin position="104"/>
        <end position="278"/>
    </location>
</feature>
<gene>
    <name evidence="4" type="ORF">CR194_16535</name>
</gene>
<dbReference type="AlphaFoldDB" id="A0A323TE63"/>
<evidence type="ECO:0000313" key="4">
    <source>
        <dbReference type="EMBL" id="PYZ92434.1"/>
    </source>
</evidence>
<evidence type="ECO:0000259" key="3">
    <source>
        <dbReference type="Pfam" id="PF02826"/>
    </source>
</evidence>
<sequence>MIIVTSAKVRRDIRENLIQTHPDIDFRFHTHINDAEDDLKEAEILITYGEDLTENHIYSAINLKWIMVIAAGLDKMPFVAIENKGIIVTSAKGIHAIPMAEYTMSMMLQVARQAKTVISNEQNKKWDRFLEMTELHRKTIGILGAGAIGQEIARLAKAFNMKVIGLNRTGKQLNNFDKIVTKKDIDNLLNEADFVITVLPKMKETNEILAKDQFNQMKENAILINIGRGNVINEEDLLAALASGKLMHAVLDVFHDEPLPQDHPFWLENQITVTPHISGISPQYQPRAFEIFDHNLNVFCSHEGNYINLIDPRKGY</sequence>
<proteinExistence type="predicted"/>
<protein>
    <submittedName>
        <fullName evidence="4">D-2-hydroxyacid dehydrogenase</fullName>
    </submittedName>
</protein>
<dbReference type="InterPro" id="IPR036291">
    <property type="entry name" value="NAD(P)-bd_dom_sf"/>
</dbReference>
<dbReference type="FunFam" id="3.40.50.720:FF:000363">
    <property type="entry name" value="D-isomer specific 2-hydroxyacid dehydrogenase"/>
    <property type="match status" value="1"/>
</dbReference>
<dbReference type="InterPro" id="IPR029753">
    <property type="entry name" value="D-isomer_DH_CS"/>
</dbReference>